<evidence type="ECO:0000256" key="5">
    <source>
        <dbReference type="ARBA" id="ARBA00023136"/>
    </source>
</evidence>
<dbReference type="AlphaFoldDB" id="A0ABD0T931"/>
<keyword evidence="9" id="KW-1185">Reference proteome</keyword>
<dbReference type="PANTHER" id="PTHR31322">
    <property type="entry name" value="E3 UBIQUITIN-PROTEIN LIGASE TM129"/>
    <property type="match status" value="1"/>
</dbReference>
<comment type="caution">
    <text evidence="7">The sequence shown here is derived from an EMBL/GenBank/DDBJ whole genome shotgun (WGS) entry which is preliminary data.</text>
</comment>
<comment type="subcellular location">
    <subcellularLocation>
        <location evidence="1">Membrane</location>
        <topology evidence="1">Multi-pass membrane protein</topology>
    </subcellularLocation>
</comment>
<dbReference type="Proteomes" id="UP001549921">
    <property type="component" value="Unassembled WGS sequence"/>
</dbReference>
<name>A0ABD0T931_LOXSC</name>
<dbReference type="PANTHER" id="PTHR31322:SF2">
    <property type="entry name" value="E3 UBIQUITIN-PROTEIN LIGASE TM129"/>
    <property type="match status" value="1"/>
</dbReference>
<evidence type="ECO:0000256" key="3">
    <source>
        <dbReference type="ARBA" id="ARBA00022692"/>
    </source>
</evidence>
<gene>
    <name evidence="8" type="ORF">ABMA27_015717</name>
    <name evidence="7" type="ORF">ABMA28_016002</name>
</gene>
<evidence type="ECO:0000256" key="4">
    <source>
        <dbReference type="ARBA" id="ARBA00022989"/>
    </source>
</evidence>
<feature type="transmembrane region" description="Helical" evidence="6">
    <location>
        <begin position="55"/>
        <end position="74"/>
    </location>
</feature>
<evidence type="ECO:0000256" key="6">
    <source>
        <dbReference type="SAM" id="Phobius"/>
    </source>
</evidence>
<keyword evidence="4 6" id="KW-1133">Transmembrane helix</keyword>
<comment type="similarity">
    <text evidence="2">Belongs to the TMEM129 family.</text>
</comment>
<keyword evidence="5 6" id="KW-0472">Membrane</keyword>
<accession>A0ABD0T931</accession>
<evidence type="ECO:0000313" key="7">
    <source>
        <dbReference type="EMBL" id="KAL0839236.1"/>
    </source>
</evidence>
<protein>
    <recommendedName>
        <fullName evidence="11">Transmembrane protein 129</fullName>
    </recommendedName>
</protein>
<keyword evidence="3 6" id="KW-0812">Transmembrane</keyword>
<feature type="transmembrane region" description="Helical" evidence="6">
    <location>
        <begin position="6"/>
        <end position="34"/>
    </location>
</feature>
<evidence type="ECO:0000313" key="10">
    <source>
        <dbReference type="Proteomes" id="UP001549921"/>
    </source>
</evidence>
<feature type="transmembrane region" description="Helical" evidence="6">
    <location>
        <begin position="80"/>
        <end position="100"/>
    </location>
</feature>
<dbReference type="Proteomes" id="UP001549920">
    <property type="component" value="Unassembled WGS sequence"/>
</dbReference>
<organism evidence="7 10">
    <name type="scientific">Loxostege sticticalis</name>
    <name type="common">Beet webworm moth</name>
    <dbReference type="NCBI Taxonomy" id="481309"/>
    <lineage>
        <taxon>Eukaryota</taxon>
        <taxon>Metazoa</taxon>
        <taxon>Ecdysozoa</taxon>
        <taxon>Arthropoda</taxon>
        <taxon>Hexapoda</taxon>
        <taxon>Insecta</taxon>
        <taxon>Pterygota</taxon>
        <taxon>Neoptera</taxon>
        <taxon>Endopterygota</taxon>
        <taxon>Lepidoptera</taxon>
        <taxon>Glossata</taxon>
        <taxon>Ditrysia</taxon>
        <taxon>Pyraloidea</taxon>
        <taxon>Crambidae</taxon>
        <taxon>Pyraustinae</taxon>
        <taxon>Loxostege</taxon>
    </lineage>
</organism>
<evidence type="ECO:0000256" key="1">
    <source>
        <dbReference type="ARBA" id="ARBA00004141"/>
    </source>
</evidence>
<dbReference type="GO" id="GO:0016020">
    <property type="term" value="C:membrane"/>
    <property type="evidence" value="ECO:0007669"/>
    <property type="project" value="UniProtKB-SubCell"/>
</dbReference>
<reference evidence="9 10" key="1">
    <citation type="submission" date="2024-06" db="EMBL/GenBank/DDBJ databases">
        <title>A chromosome-level genome assembly of beet webworm, Loxostege sticticalis.</title>
        <authorList>
            <person name="Zhang Y."/>
        </authorList>
    </citation>
    <scope>NUCLEOTIDE SEQUENCE [LARGE SCALE GENOMIC DNA]</scope>
    <source>
        <strain evidence="8">AQ026</strain>
        <strain evidence="7">AQ028</strain>
        <tissue evidence="7">Male pupae</tissue>
        <tissue evidence="8">Whole body</tissue>
    </source>
</reference>
<dbReference type="InterPro" id="IPR018801">
    <property type="entry name" value="TM129"/>
</dbReference>
<proteinExistence type="inferred from homology"/>
<dbReference type="Pfam" id="PF10272">
    <property type="entry name" value="Tmpp129"/>
    <property type="match status" value="1"/>
</dbReference>
<evidence type="ECO:0008006" key="11">
    <source>
        <dbReference type="Google" id="ProtNLM"/>
    </source>
</evidence>
<evidence type="ECO:0000256" key="2">
    <source>
        <dbReference type="ARBA" id="ARBA00007332"/>
    </source>
</evidence>
<dbReference type="EMBL" id="JBEDNZ010000008">
    <property type="protein sequence ID" value="KAL0839236.1"/>
    <property type="molecule type" value="Genomic_DNA"/>
</dbReference>
<evidence type="ECO:0000313" key="9">
    <source>
        <dbReference type="Proteomes" id="UP001549920"/>
    </source>
</evidence>
<sequence length="365" mass="40827">MAVLVTLFYILLSICVVYPPTEFVSAGFTIAQIFEGFLGSENVNFIGYHMKRITITAFIHSLLPLGYVFTLWCGGVTSPWLPASAAAMAIIPLLMCYRLLCWWEHDKTKHPVVKPLLRYATAGSDWRVVAAQLNMEFRSVDKVSIPLTATSKFVATETWLIKVSQYNLDIVKQTDCSLVATSTDVHYLTRSAEDEIQFVKIEAIPTENDIARFSFRISTAALRDLQPRLIHPVRVPEHLSLLPTLIERFVTVFKQYVDQNPVYYVDQELEACIGCMQATANVKLTKRCLAPPPEFEGANGPPQCQQCNCRVLWCCSCMARWWAARAKGPASEWLAGRATCPVCRARFCLLDVCPAVSGDPPPSAH</sequence>
<evidence type="ECO:0000313" key="8">
    <source>
        <dbReference type="EMBL" id="KAL0883565.1"/>
    </source>
</evidence>
<dbReference type="EMBL" id="JBEUOH010000008">
    <property type="protein sequence ID" value="KAL0883565.1"/>
    <property type="molecule type" value="Genomic_DNA"/>
</dbReference>